<keyword evidence="2" id="KW-1185">Reference proteome</keyword>
<evidence type="ECO:0000313" key="1">
    <source>
        <dbReference type="EMBL" id="QEX21664.1"/>
    </source>
</evidence>
<dbReference type="EMBL" id="CP042582">
    <property type="protein sequence ID" value="QEX21664.1"/>
    <property type="molecule type" value="Genomic_DNA"/>
</dbReference>
<dbReference type="KEGG" id="hadh:FRZ61_15930"/>
<dbReference type="RefSeq" id="WP_151116361.1">
    <property type="nucleotide sequence ID" value="NZ_CP042582.1"/>
</dbReference>
<accession>A0A5J6MWX0</accession>
<evidence type="ECO:0008006" key="3">
    <source>
        <dbReference type="Google" id="ProtNLM"/>
    </source>
</evidence>
<dbReference type="InterPro" id="IPR028228">
    <property type="entry name" value="Imm53"/>
</dbReference>
<name>A0A5J6MWX0_9PROT</name>
<reference evidence="1 2" key="1">
    <citation type="submission" date="2019-08" db="EMBL/GenBank/DDBJ databases">
        <title>Hyperibacter terrae gen. nov., sp. nov. and Hyperibacter viscosus sp. nov., two new members in the family Rhodospirillaceae isolated from the rhizosphere of Hypericum perforatum.</title>
        <authorList>
            <person name="Noviana Z."/>
        </authorList>
    </citation>
    <scope>NUCLEOTIDE SEQUENCE [LARGE SCALE GENOMIC DNA]</scope>
    <source>
        <strain evidence="1 2">R5959</strain>
    </source>
</reference>
<dbReference type="OrthoDB" id="3533713at2"/>
<gene>
    <name evidence="1" type="ORF">FRZ61_15930</name>
</gene>
<dbReference type="AlphaFoldDB" id="A0A5J6MWX0"/>
<dbReference type="Proteomes" id="UP000325797">
    <property type="component" value="Chromosome"/>
</dbReference>
<sequence length="100" mass="11481">MPIQYDNLAWLQDWYASQCNGTWEHSWGIKIGSIDNPGWKIDIEIRDTSLEGKRLAIIDINRSESDWYYVGCDGQKFHGVGGAKNLGDILQAFKEFVDDR</sequence>
<organism evidence="1 2">
    <name type="scientific">Hypericibacter adhaerens</name>
    <dbReference type="NCBI Taxonomy" id="2602016"/>
    <lineage>
        <taxon>Bacteria</taxon>
        <taxon>Pseudomonadati</taxon>
        <taxon>Pseudomonadota</taxon>
        <taxon>Alphaproteobacteria</taxon>
        <taxon>Rhodospirillales</taxon>
        <taxon>Dongiaceae</taxon>
        <taxon>Hypericibacter</taxon>
    </lineage>
</organism>
<evidence type="ECO:0000313" key="2">
    <source>
        <dbReference type="Proteomes" id="UP000325797"/>
    </source>
</evidence>
<proteinExistence type="predicted"/>
<dbReference type="Pfam" id="PF15580">
    <property type="entry name" value="Imm53"/>
    <property type="match status" value="1"/>
</dbReference>
<protein>
    <recommendedName>
        <fullName evidence="3">Rhodanese-related sulfurtransferase</fullName>
    </recommendedName>
</protein>